<dbReference type="EMBL" id="BK015122">
    <property type="protein sequence ID" value="DAD91811.1"/>
    <property type="molecule type" value="Genomic_DNA"/>
</dbReference>
<evidence type="ECO:0000313" key="2">
    <source>
        <dbReference type="EMBL" id="DAD91811.1"/>
    </source>
</evidence>
<protein>
    <submittedName>
        <fullName evidence="2">Uncharacterized protein</fullName>
    </submittedName>
</protein>
<proteinExistence type="predicted"/>
<evidence type="ECO:0000256" key="1">
    <source>
        <dbReference type="SAM" id="MobiDB-lite"/>
    </source>
</evidence>
<accession>A0A8S5NCK2</accession>
<reference evidence="2" key="1">
    <citation type="journal article" date="2021" name="Proc. Natl. Acad. Sci. U.S.A.">
        <title>A Catalog of Tens of Thousands of Viruses from Human Metagenomes Reveals Hidden Associations with Chronic Diseases.</title>
        <authorList>
            <person name="Tisza M.J."/>
            <person name="Buck C.B."/>
        </authorList>
    </citation>
    <scope>NUCLEOTIDE SEQUENCE</scope>
    <source>
        <strain evidence="2">CtfZQ2</strain>
    </source>
</reference>
<sequence length="34" mass="3778">MNGTSNLDSEKSLSTPSGVYLNYNRKNNESKSKN</sequence>
<feature type="region of interest" description="Disordered" evidence="1">
    <location>
        <begin position="1"/>
        <end position="34"/>
    </location>
</feature>
<organism evidence="2">
    <name type="scientific">Siphoviridae sp. ctfZQ2</name>
    <dbReference type="NCBI Taxonomy" id="2826415"/>
    <lineage>
        <taxon>Viruses</taxon>
        <taxon>Duplodnaviria</taxon>
        <taxon>Heunggongvirae</taxon>
        <taxon>Uroviricota</taxon>
        <taxon>Caudoviricetes</taxon>
    </lineage>
</organism>
<name>A0A8S5NCK2_9CAUD</name>
<feature type="compositionally biased region" description="Polar residues" evidence="1">
    <location>
        <begin position="1"/>
        <end position="17"/>
    </location>
</feature>